<feature type="compositionally biased region" description="Low complexity" evidence="17">
    <location>
        <begin position="1459"/>
        <end position="1468"/>
    </location>
</feature>
<accession>A0AAN9Y7P4</accession>
<organism evidence="20 21">
    <name type="scientific">Parthenolecanium corni</name>
    <dbReference type="NCBI Taxonomy" id="536013"/>
    <lineage>
        <taxon>Eukaryota</taxon>
        <taxon>Metazoa</taxon>
        <taxon>Ecdysozoa</taxon>
        <taxon>Arthropoda</taxon>
        <taxon>Hexapoda</taxon>
        <taxon>Insecta</taxon>
        <taxon>Pterygota</taxon>
        <taxon>Neoptera</taxon>
        <taxon>Paraneoptera</taxon>
        <taxon>Hemiptera</taxon>
        <taxon>Sternorrhyncha</taxon>
        <taxon>Coccoidea</taxon>
        <taxon>Coccidae</taxon>
        <taxon>Parthenolecanium</taxon>
    </lineage>
</organism>
<gene>
    <name evidence="20" type="ORF">V9T40_009622</name>
</gene>
<evidence type="ECO:0000256" key="6">
    <source>
        <dbReference type="ARBA" id="ARBA00022723"/>
    </source>
</evidence>
<keyword evidence="6" id="KW-0479">Metal-binding</keyword>
<sequence>MDHSVKAMNPKGLFSFSRIFNRHRFENDELECLYQRYIFKLQHSSVANVIILFIILTSVLANLSFFYARGPSTQNIYHMVHCLLFVILLIFLNTKYMHDTYLLWICYTILFFCATFCIASLPIGSSSPSENTFLKIETRRVIAEGVWQIVFVIFLAYTMLPVKILVSIGFGVTLPLIHIITSIIFAQEFQRFMWQQIASNVLTFSCVNIVGILLHSLTENAQRKVFLDTRNCISARLHIEDENEKLERLLLSVLPQHVALEMKNDIMSPVEGQFHKIYIQKHENVSILFADIVGFTVLASQCTAQEVVRLLNELFGRFDQLAAENHCLRIKILGDCYYCVSGLPEPRSDHARCCVEMGLDMIDAIAAVVEATDVNLNMRVGIHSGRVLCGVLGLRKWQYDVWSNDVTLANNMEAGGEPGRVHITQATLDSLGGEYEVEAGHGGTRNQYLRDNNVTTYFVIPPARRRKPLQMKIGVHPSGAGHKLSFKNVSNVVVQLLHSIKYSVEVPFSNINSVTDGKGVGTYKVLDLQRSINEPSSSRRAMVHDGSSLLFRHMGKHKVTEKFKRPFKKRHSSVYHPQPTNRVNKYLNQAIEARSVDREKSTHVNLITLCFKDENKEKQYHSDTDAGLTSSLACSLVTLVLMAAVQFIILPRTKILLFLFLLAFIWNAVVLMLLLAVRLRWILWDISQSFVLRIAIITFTVILIYAVAQVNVFTCHIGHIDLSCQELSVNYTYADPRAHRVCPLPHYIVISCCLGYFTAAIFLRLPIVIKYLLLVFMSITYFLFIEFSHHQLFVCYDQTVNSVIPLHITSTVEIIIFLLAILFHGRQVEWTARLDFLWQMQAKEEKKGMDSLQRSNKHILFNLLPSHVAMHFLDNQLKSNMNTLSQDLYYQSYNKVGVLFASITNYHEFYMELDGNNQGVECLRLLNEIIADFDELLNESRFQAIDKIKTVGSTYMAAVGLMPEHRISDQDEKSAAHYMTALVEFVFAMKEKLININDNSYNNFMLRVGMNIGAVVAGVIGARKPQYDIWGNTVNVASRMDSTGLPNHIQVTEEVFQVLKNEPYQFQCRGHVKVKGKGDMKTYFLTDRKQLGTIRVEDLANYNNQKSYGNMYGGVATPLVYLQQNPRYNPDPPVSQSHQLEDYGVQLSFQNSRNTRCGYRKQPDSAETEALLPSGYNMLRVLPIQHPPPQAPPHRSPHISRMIEHSTQPPPLPPHKGVTQVFPPMKNIPSPYNSASHPAKSKPVGATKPKRLVEASAPPPHVKYESRGQKSEVCGFYKNEFRYNRSAERDFSCSSPNYTSVHEPKFGSGSRKYSSKEPMAMVELPYLKPLPKPPHKSSSASSCHRAVASASSSSKHKKRQPFTHQLQKHHSDESLASYAAFRWSDGQPRAHSSADEISSLNHSPSVSSSDESFSKTTDASPSPSPPIVHDSKRWIFTSGVNPCSSAESSPRHTFERATPSSPSSHASPCRSYVDAAAAAVSMPQYYRSNKEKMAMVGSGTHQNRTSSGGRRRGKISHETLMALAMAEGNTTSDSTNCLSAMDSYQGDTCTSFEYKKHSKRRRHHHQQQPQLHHHYHQKHSSNIDQHNRITKYLGGASSEKGKANVQSQDEETQVLTYSKKDSSSQTDLKIPHCVTSLLSKNESTTANFDQKIMEIFEDQDLLHNISDSDFLKEDNMLKGFSEESLLDEVDFKTEKTDEPKEMLYNFKTADESHYLSDALSKDEIEPLTNMSDGTKEHLEKFEEEERQIAEQVEKQEAEVRRMLGSESIEEMFDQPGWSEEEVEDADEKDINAHSESLLSHTDKNKQFVADDEVGKDVNDTNLASRNAYSPDAAYHLDEDNISLSSRTSSRIFDSDAVMSLDSMSVFYDSEYDNYYADDNALFTPPFCRQRSEKDEVTYANNTNLANIRSVSENIARNFGQTKSENDNEL</sequence>
<feature type="transmembrane region" description="Helical" evidence="18">
    <location>
        <begin position="164"/>
        <end position="186"/>
    </location>
</feature>
<dbReference type="PANTHER" id="PTHR45627:SF26">
    <property type="entry name" value="ADENYLATE CYCLASE TYPE 1"/>
    <property type="match status" value="1"/>
</dbReference>
<feature type="region of interest" description="Disordered" evidence="17">
    <location>
        <begin position="1387"/>
        <end position="1468"/>
    </location>
</feature>
<dbReference type="SUPFAM" id="SSF55073">
    <property type="entry name" value="Nucleotide cyclase"/>
    <property type="match status" value="2"/>
</dbReference>
<dbReference type="PROSITE" id="PS50125">
    <property type="entry name" value="GUANYLATE_CYCLASE_2"/>
    <property type="match status" value="2"/>
</dbReference>
<keyword evidence="14" id="KW-0325">Glycoprotein</keyword>
<evidence type="ECO:0000256" key="16">
    <source>
        <dbReference type="RuleBase" id="RU000405"/>
    </source>
</evidence>
<feature type="compositionally biased region" description="Low complexity" evidence="17">
    <location>
        <begin position="1336"/>
        <end position="1353"/>
    </location>
</feature>
<evidence type="ECO:0000256" key="7">
    <source>
        <dbReference type="ARBA" id="ARBA00022737"/>
    </source>
</evidence>
<dbReference type="GO" id="GO:0035556">
    <property type="term" value="P:intracellular signal transduction"/>
    <property type="evidence" value="ECO:0007669"/>
    <property type="project" value="InterPro"/>
</dbReference>
<feature type="transmembrane region" description="Helical" evidence="18">
    <location>
        <begin position="626"/>
        <end position="649"/>
    </location>
</feature>
<evidence type="ECO:0000256" key="4">
    <source>
        <dbReference type="ARBA" id="ARBA00012201"/>
    </source>
</evidence>
<dbReference type="Pfam" id="PF16214">
    <property type="entry name" value="AC_N"/>
    <property type="match status" value="1"/>
</dbReference>
<name>A0AAN9Y7P4_9HEMI</name>
<evidence type="ECO:0000256" key="9">
    <source>
        <dbReference type="ARBA" id="ARBA00022840"/>
    </source>
</evidence>
<keyword evidence="8" id="KW-0547">Nucleotide-binding</keyword>
<dbReference type="GO" id="GO:0006171">
    <property type="term" value="P:cAMP biosynthetic process"/>
    <property type="evidence" value="ECO:0007669"/>
    <property type="project" value="UniProtKB-KW"/>
</dbReference>
<feature type="transmembrane region" description="Helical" evidence="18">
    <location>
        <begin position="744"/>
        <end position="763"/>
    </location>
</feature>
<evidence type="ECO:0000259" key="19">
    <source>
        <dbReference type="PROSITE" id="PS50125"/>
    </source>
</evidence>
<feature type="transmembrane region" description="Helical" evidence="18">
    <location>
        <begin position="655"/>
        <end position="678"/>
    </location>
</feature>
<dbReference type="EMBL" id="JBBCAQ010000010">
    <property type="protein sequence ID" value="KAK7602181.1"/>
    <property type="molecule type" value="Genomic_DNA"/>
</dbReference>
<evidence type="ECO:0000313" key="20">
    <source>
        <dbReference type="EMBL" id="KAK7602181.1"/>
    </source>
</evidence>
<comment type="caution">
    <text evidence="20">The sequence shown here is derived from an EMBL/GenBank/DDBJ whole genome shotgun (WGS) entry which is preliminary data.</text>
</comment>
<dbReference type="InterPro" id="IPR032628">
    <property type="entry name" value="AC_N"/>
</dbReference>
<evidence type="ECO:0000256" key="10">
    <source>
        <dbReference type="ARBA" id="ARBA00022842"/>
    </source>
</evidence>
<keyword evidence="7" id="KW-0677">Repeat</keyword>
<feature type="compositionally biased region" description="Polar residues" evidence="17">
    <location>
        <begin position="1438"/>
        <end position="1448"/>
    </location>
</feature>
<dbReference type="InterPro" id="IPR029787">
    <property type="entry name" value="Nucleotide_cyclase"/>
</dbReference>
<dbReference type="SMART" id="SM00044">
    <property type="entry name" value="CYCc"/>
    <property type="match status" value="2"/>
</dbReference>
<dbReference type="GO" id="GO:0004016">
    <property type="term" value="F:adenylate cyclase activity"/>
    <property type="evidence" value="ECO:0007669"/>
    <property type="project" value="UniProtKB-EC"/>
</dbReference>
<dbReference type="InterPro" id="IPR001054">
    <property type="entry name" value="A/G_cyclase"/>
</dbReference>
<evidence type="ECO:0000256" key="1">
    <source>
        <dbReference type="ARBA" id="ARBA00001593"/>
    </source>
</evidence>
<evidence type="ECO:0000256" key="5">
    <source>
        <dbReference type="ARBA" id="ARBA00022692"/>
    </source>
</evidence>
<evidence type="ECO:0000256" key="18">
    <source>
        <dbReference type="SAM" id="Phobius"/>
    </source>
</evidence>
<evidence type="ECO:0000256" key="8">
    <source>
        <dbReference type="ARBA" id="ARBA00022741"/>
    </source>
</evidence>
<dbReference type="Pfam" id="PF06327">
    <property type="entry name" value="Adcy_cons_dom"/>
    <property type="match status" value="1"/>
</dbReference>
<comment type="cofactor">
    <cofactor evidence="2">
        <name>Mg(2+)</name>
        <dbReference type="ChEBI" id="CHEBI:18420"/>
    </cofactor>
</comment>
<dbReference type="GO" id="GO:0007189">
    <property type="term" value="P:adenylate cyclase-activating G protein-coupled receptor signaling pathway"/>
    <property type="evidence" value="ECO:0007669"/>
    <property type="project" value="TreeGrafter"/>
</dbReference>
<keyword evidence="15 16" id="KW-0456">Lyase</keyword>
<dbReference type="EC" id="4.6.1.1" evidence="4"/>
<evidence type="ECO:0000256" key="17">
    <source>
        <dbReference type="SAM" id="MobiDB-lite"/>
    </source>
</evidence>
<dbReference type="GO" id="GO:0046872">
    <property type="term" value="F:metal ion binding"/>
    <property type="evidence" value="ECO:0007669"/>
    <property type="project" value="UniProtKB-KW"/>
</dbReference>
<dbReference type="CDD" id="cd07302">
    <property type="entry name" value="CHD"/>
    <property type="match status" value="2"/>
</dbReference>
<protein>
    <recommendedName>
        <fullName evidence="4">adenylate cyclase</fullName>
        <ecNumber evidence="4">4.6.1.1</ecNumber>
    </recommendedName>
</protein>
<evidence type="ECO:0000256" key="13">
    <source>
        <dbReference type="ARBA" id="ARBA00023136"/>
    </source>
</evidence>
<dbReference type="GO" id="GO:0005524">
    <property type="term" value="F:ATP binding"/>
    <property type="evidence" value="ECO:0007669"/>
    <property type="project" value="UniProtKB-KW"/>
</dbReference>
<comment type="similarity">
    <text evidence="16">Belongs to the adenylyl cyclase class-4/guanylyl cyclase family.</text>
</comment>
<keyword evidence="5 18" id="KW-0812">Transmembrane</keyword>
<reference evidence="20 21" key="1">
    <citation type="submission" date="2024-03" db="EMBL/GenBank/DDBJ databases">
        <title>Adaptation during the transition from Ophiocordyceps entomopathogen to insect associate is accompanied by gene loss and intensified selection.</title>
        <authorList>
            <person name="Ward C.M."/>
            <person name="Onetto C.A."/>
            <person name="Borneman A.R."/>
        </authorList>
    </citation>
    <scope>NUCLEOTIDE SEQUENCE [LARGE SCALE GENOMIC DNA]</scope>
    <source>
        <strain evidence="20">AWRI1</strain>
        <tissue evidence="20">Single Adult Female</tissue>
    </source>
</reference>
<feature type="transmembrane region" description="Helical" evidence="18">
    <location>
        <begin position="768"/>
        <end position="784"/>
    </location>
</feature>
<feature type="region of interest" description="Disordered" evidence="17">
    <location>
        <begin position="1556"/>
        <end position="1582"/>
    </location>
</feature>
<proteinExistence type="inferred from homology"/>
<evidence type="ECO:0000256" key="2">
    <source>
        <dbReference type="ARBA" id="ARBA00001946"/>
    </source>
</evidence>
<feature type="transmembrane region" description="Helical" evidence="18">
    <location>
        <begin position="141"/>
        <end position="157"/>
    </location>
</feature>
<feature type="transmembrane region" description="Helical" evidence="18">
    <location>
        <begin position="46"/>
        <end position="70"/>
    </location>
</feature>
<feature type="region of interest" description="Disordered" evidence="17">
    <location>
        <begin position="1327"/>
        <end position="1371"/>
    </location>
</feature>
<evidence type="ECO:0000256" key="3">
    <source>
        <dbReference type="ARBA" id="ARBA00004141"/>
    </source>
</evidence>
<dbReference type="PROSITE" id="PS00452">
    <property type="entry name" value="GUANYLATE_CYCLASE_1"/>
    <property type="match status" value="2"/>
</dbReference>
<keyword evidence="11 18" id="KW-1133">Transmembrane helix</keyword>
<dbReference type="Gene3D" id="3.30.70.1230">
    <property type="entry name" value="Nucleotide cyclase"/>
    <property type="match status" value="2"/>
</dbReference>
<keyword evidence="10" id="KW-0460">Magnesium</keyword>
<evidence type="ECO:0000313" key="21">
    <source>
        <dbReference type="Proteomes" id="UP001367676"/>
    </source>
</evidence>
<feature type="transmembrane region" description="Helical" evidence="18">
    <location>
        <begin position="804"/>
        <end position="823"/>
    </location>
</feature>
<feature type="transmembrane region" description="Helical" evidence="18">
    <location>
        <begin position="76"/>
        <end position="94"/>
    </location>
</feature>
<dbReference type="InterPro" id="IPR018297">
    <property type="entry name" value="A/G_cyclase_CS"/>
</dbReference>
<feature type="transmembrane region" description="Helical" evidence="18">
    <location>
        <begin position="101"/>
        <end position="121"/>
    </location>
</feature>
<feature type="transmembrane region" description="Helical" evidence="18">
    <location>
        <begin position="192"/>
        <end position="214"/>
    </location>
</feature>
<dbReference type="FunFam" id="3.30.70.1230:FF:000001">
    <property type="entry name" value="Adenylate cyclase"/>
    <property type="match status" value="1"/>
</dbReference>
<evidence type="ECO:0000256" key="11">
    <source>
        <dbReference type="ARBA" id="ARBA00022989"/>
    </source>
</evidence>
<feature type="region of interest" description="Disordered" evidence="17">
    <location>
        <begin position="1597"/>
        <end position="1625"/>
    </location>
</feature>
<feature type="transmembrane region" description="Helical" evidence="18">
    <location>
        <begin position="1004"/>
        <end position="1022"/>
    </location>
</feature>
<keyword evidence="9" id="KW-0067">ATP-binding</keyword>
<evidence type="ECO:0000256" key="12">
    <source>
        <dbReference type="ARBA" id="ARBA00022998"/>
    </source>
</evidence>
<dbReference type="Proteomes" id="UP001367676">
    <property type="component" value="Unassembled WGS sequence"/>
</dbReference>
<evidence type="ECO:0000256" key="14">
    <source>
        <dbReference type="ARBA" id="ARBA00023180"/>
    </source>
</evidence>
<comment type="subcellular location">
    <subcellularLocation>
        <location evidence="3">Membrane</location>
        <topology evidence="3">Multi-pass membrane protein</topology>
    </subcellularLocation>
</comment>
<dbReference type="Pfam" id="PF00211">
    <property type="entry name" value="Guanylate_cyc"/>
    <property type="match status" value="2"/>
</dbReference>
<evidence type="ECO:0000256" key="15">
    <source>
        <dbReference type="ARBA" id="ARBA00023239"/>
    </source>
</evidence>
<comment type="catalytic activity">
    <reaction evidence="1">
        <text>ATP = 3',5'-cyclic AMP + diphosphate</text>
        <dbReference type="Rhea" id="RHEA:15389"/>
        <dbReference type="ChEBI" id="CHEBI:30616"/>
        <dbReference type="ChEBI" id="CHEBI:33019"/>
        <dbReference type="ChEBI" id="CHEBI:58165"/>
        <dbReference type="EC" id="4.6.1.1"/>
    </reaction>
</comment>
<dbReference type="InterPro" id="IPR009398">
    <property type="entry name" value="Adcy_conserved_dom"/>
</dbReference>
<keyword evidence="12" id="KW-0115">cAMP biosynthesis</keyword>
<feature type="domain" description="Guanylate cyclase" evidence="19">
    <location>
        <begin position="286"/>
        <end position="413"/>
    </location>
</feature>
<dbReference type="PANTHER" id="PTHR45627">
    <property type="entry name" value="ADENYLATE CYCLASE TYPE 1"/>
    <property type="match status" value="1"/>
</dbReference>
<dbReference type="FunFam" id="3.30.70.1230:FF:000002">
    <property type="entry name" value="Adenylate cyclase"/>
    <property type="match status" value="1"/>
</dbReference>
<keyword evidence="13 18" id="KW-0472">Membrane</keyword>
<feature type="domain" description="Guanylate cyclase" evidence="19">
    <location>
        <begin position="897"/>
        <end position="1041"/>
    </location>
</feature>
<feature type="compositionally biased region" description="Low complexity" evidence="17">
    <location>
        <begin position="1398"/>
        <end position="1411"/>
    </location>
</feature>
<dbReference type="GO" id="GO:0005886">
    <property type="term" value="C:plasma membrane"/>
    <property type="evidence" value="ECO:0007669"/>
    <property type="project" value="InterPro"/>
</dbReference>
<keyword evidence="21" id="KW-1185">Reference proteome</keyword>
<feature type="transmembrane region" description="Helical" evidence="18">
    <location>
        <begin position="690"/>
        <end position="708"/>
    </location>
</feature>
<feature type="compositionally biased region" description="Basic residues" evidence="17">
    <location>
        <begin position="1556"/>
        <end position="1579"/>
    </location>
</feature>